<dbReference type="InterPro" id="IPR036691">
    <property type="entry name" value="Endo/exonu/phosph_ase_sf"/>
</dbReference>
<comment type="caution">
    <text evidence="1">The sequence shown here is derived from an EMBL/GenBank/DDBJ whole genome shotgun (WGS) entry which is preliminary data.</text>
</comment>
<dbReference type="PANTHER" id="PTHR33395">
    <property type="entry name" value="TRANSCRIPTASE, PUTATIVE-RELATED-RELATED"/>
    <property type="match status" value="1"/>
</dbReference>
<evidence type="ECO:0000313" key="1">
    <source>
        <dbReference type="EMBL" id="RMB98957.1"/>
    </source>
</evidence>
<dbReference type="Gene3D" id="3.60.10.10">
    <property type="entry name" value="Endonuclease/exonuclease/phosphatase"/>
    <property type="match status" value="1"/>
</dbReference>
<evidence type="ECO:0008006" key="3">
    <source>
        <dbReference type="Google" id="ProtNLM"/>
    </source>
</evidence>
<dbReference type="OrthoDB" id="9399505at2759"/>
<dbReference type="GO" id="GO:0007508">
    <property type="term" value="P:larval heart development"/>
    <property type="evidence" value="ECO:0007669"/>
    <property type="project" value="TreeGrafter"/>
</dbReference>
<evidence type="ECO:0000313" key="2">
    <source>
        <dbReference type="Proteomes" id="UP000269221"/>
    </source>
</evidence>
<organism evidence="1 2">
    <name type="scientific">Hirundo rustica rustica</name>
    <dbReference type="NCBI Taxonomy" id="333673"/>
    <lineage>
        <taxon>Eukaryota</taxon>
        <taxon>Metazoa</taxon>
        <taxon>Chordata</taxon>
        <taxon>Craniata</taxon>
        <taxon>Vertebrata</taxon>
        <taxon>Euteleostomi</taxon>
        <taxon>Archelosauria</taxon>
        <taxon>Archosauria</taxon>
        <taxon>Dinosauria</taxon>
        <taxon>Saurischia</taxon>
        <taxon>Theropoda</taxon>
        <taxon>Coelurosauria</taxon>
        <taxon>Aves</taxon>
        <taxon>Neognathae</taxon>
        <taxon>Neoaves</taxon>
        <taxon>Telluraves</taxon>
        <taxon>Australaves</taxon>
        <taxon>Passeriformes</taxon>
        <taxon>Sylvioidea</taxon>
        <taxon>Hirundinidae</taxon>
        <taxon>Hirundo</taxon>
    </lineage>
</organism>
<protein>
    <recommendedName>
        <fullName evidence="3">Reverse transcriptase domain-containing protein</fullName>
    </recommendedName>
</protein>
<accession>A0A3M0JCR5</accession>
<dbReference type="SUPFAM" id="SSF56219">
    <property type="entry name" value="DNase I-like"/>
    <property type="match status" value="1"/>
</dbReference>
<proteinExistence type="predicted"/>
<dbReference type="AlphaFoldDB" id="A0A3M0JCR5"/>
<dbReference type="Proteomes" id="UP000269221">
    <property type="component" value="Unassembled WGS sequence"/>
</dbReference>
<dbReference type="GO" id="GO:0031012">
    <property type="term" value="C:extracellular matrix"/>
    <property type="evidence" value="ECO:0007669"/>
    <property type="project" value="TreeGrafter"/>
</dbReference>
<dbReference type="GO" id="GO:0061343">
    <property type="term" value="P:cell adhesion involved in heart morphogenesis"/>
    <property type="evidence" value="ECO:0007669"/>
    <property type="project" value="TreeGrafter"/>
</dbReference>
<dbReference type="EMBL" id="QRBI01000151">
    <property type="protein sequence ID" value="RMB98957.1"/>
    <property type="molecule type" value="Genomic_DNA"/>
</dbReference>
<name>A0A3M0JCR5_HIRRU</name>
<reference evidence="1 2" key="1">
    <citation type="submission" date="2018-07" db="EMBL/GenBank/DDBJ databases">
        <title>A high quality draft genome assembly of the barn swallow (H. rustica rustica).</title>
        <authorList>
            <person name="Formenti G."/>
            <person name="Chiara M."/>
            <person name="Poveda L."/>
            <person name="Francoijs K.-J."/>
            <person name="Bonisoli-Alquati A."/>
            <person name="Canova L."/>
            <person name="Gianfranceschi L."/>
            <person name="Horner D.S."/>
            <person name="Saino N."/>
        </authorList>
    </citation>
    <scope>NUCLEOTIDE SEQUENCE [LARGE SCALE GENOMIC DNA]</scope>
    <source>
        <strain evidence="1">Chelidonia</strain>
        <tissue evidence="1">Blood</tissue>
    </source>
</reference>
<keyword evidence="2" id="KW-1185">Reference proteome</keyword>
<dbReference type="PANTHER" id="PTHR33395:SF22">
    <property type="entry name" value="REVERSE TRANSCRIPTASE DOMAIN-CONTAINING PROTEIN"/>
    <property type="match status" value="1"/>
</dbReference>
<gene>
    <name evidence="1" type="ORF">DUI87_24502</name>
</gene>
<sequence>MVQQQSCDVVAITETWWDESHSWSTVLNGYKHFRRDSKGRRSGRVALYIKKTFDAIGIETNEDGVECLWDSCPPGLVDGVREQNGPPVIQEEAVRELLSHLDIHKSMYPAGIHPRVMRELADELVKPLSIIYQQSWLTGEAPDDWKLANVTPIHKKGGKEDPGNYRPVSLTSVPGKIMEQFILSLIMQNLQDGQGLRPSERGFRRGRKALQRDLEQLDEWAEPNKMKFNKSKCQVLHFGCSNTLQCCRLGMLWLDSAQAERDLGVLVTAAEQEPAVCPGGQEGQWHPGLCQEWCGQQEQGDHSCPVLGTGEATP</sequence>